<evidence type="ECO:0000313" key="2">
    <source>
        <dbReference type="EMBL" id="RKG37303.1"/>
    </source>
</evidence>
<feature type="domain" description="LA2681-like HEPN" evidence="1">
    <location>
        <begin position="304"/>
        <end position="505"/>
    </location>
</feature>
<reference evidence="2 3" key="1">
    <citation type="submission" date="2018-09" db="EMBL/GenBank/DDBJ databases">
        <title>The draft genome of Acinetobacter spp. strains.</title>
        <authorList>
            <person name="Qin J."/>
            <person name="Feng Y."/>
            <person name="Zong Z."/>
        </authorList>
    </citation>
    <scope>NUCLEOTIDE SEQUENCE [LARGE SCALE GENOMIC DNA]</scope>
    <source>
        <strain evidence="2 3">WCHAc060115</strain>
    </source>
</reference>
<dbReference type="SUPFAM" id="SSF48452">
    <property type="entry name" value="TPR-like"/>
    <property type="match status" value="1"/>
</dbReference>
<dbReference type="Pfam" id="PF18733">
    <property type="entry name" value="HEPN_LA2681"/>
    <property type="match status" value="1"/>
</dbReference>
<accession>A0A3A8F9E7</accession>
<sequence length="530" mass="62317">MLIDIKNDLNDTSRLIDQGEFDQAYTQANKILTRINRLMKNKQYFEYLFEVSGLFVDIGHMGRNSNAATTGLSILEENYEYFEKEKKHNFYYFYANALSNIGKESQDILCFVNFQNIKSLNHAKKMYWKAFKSFQTQHNVVPNEYLINLANSLKTQYRIVEAMQLYDQVNESGKDIPQAWINRSETLIMLNNITASLSISLLKEIRSGYVYASKSNDIPKIWHDYYKHRANSITEQIVELSIDDKETDSNDEEQTLIEFNNLSNYRKWCLNNYLSLTEHGLYCKCIASHKDNLSIFQNTIGNQKIASMELVLNRLKSEFGFSRHLYYEYLHNVDWTTIDNEQGFSELFNDEVLGLNIERARTSFRICFGILDKIGVAIFDLLNLKKEKNEMIYFHNFWDKTPERIIFFQNVKNQGLVALYSIANDINPSRNHSGELSFYKKWRNLLEHDFMIIHKNKFPEDLYGSYQGFNKEITFINEHEFLESLAHVLQLTRSAIFSFTFAVREYAKQNEPDSNRVLGTLEILKKELDL</sequence>
<dbReference type="EMBL" id="RAXT01000023">
    <property type="protein sequence ID" value="RKG37303.1"/>
    <property type="molecule type" value="Genomic_DNA"/>
</dbReference>
<keyword evidence="3" id="KW-1185">Reference proteome</keyword>
<dbReference type="Gene3D" id="1.25.40.10">
    <property type="entry name" value="Tetratricopeptide repeat domain"/>
    <property type="match status" value="1"/>
</dbReference>
<dbReference type="Proteomes" id="UP000280405">
    <property type="component" value="Unassembled WGS sequence"/>
</dbReference>
<evidence type="ECO:0000259" key="1">
    <source>
        <dbReference type="Pfam" id="PF18733"/>
    </source>
</evidence>
<gene>
    <name evidence="2" type="ORF">D7V20_11335</name>
</gene>
<protein>
    <recommendedName>
        <fullName evidence="1">LA2681-like HEPN domain-containing protein</fullName>
    </recommendedName>
</protein>
<evidence type="ECO:0000313" key="3">
    <source>
        <dbReference type="Proteomes" id="UP000280405"/>
    </source>
</evidence>
<proteinExistence type="predicted"/>
<dbReference type="InterPro" id="IPR040826">
    <property type="entry name" value="HEPN_LA2681"/>
</dbReference>
<dbReference type="InterPro" id="IPR011990">
    <property type="entry name" value="TPR-like_helical_dom_sf"/>
</dbReference>
<dbReference type="AlphaFoldDB" id="A0A3A8F9E7"/>
<organism evidence="2 3">
    <name type="scientific">Acinetobacter rongchengensis</name>
    <dbReference type="NCBI Taxonomy" id="2419601"/>
    <lineage>
        <taxon>Bacteria</taxon>
        <taxon>Pseudomonadati</taxon>
        <taxon>Pseudomonadota</taxon>
        <taxon>Gammaproteobacteria</taxon>
        <taxon>Moraxellales</taxon>
        <taxon>Moraxellaceae</taxon>
        <taxon>Acinetobacter</taxon>
    </lineage>
</organism>
<name>A0A3A8F9E7_9GAMM</name>
<comment type="caution">
    <text evidence="2">The sequence shown here is derived from an EMBL/GenBank/DDBJ whole genome shotgun (WGS) entry which is preliminary data.</text>
</comment>